<feature type="chain" id="PRO_5019188204" description="Peptidase S8/S53 domain-containing protein" evidence="8">
    <location>
        <begin position="19"/>
        <end position="410"/>
    </location>
</feature>
<reference evidence="11 12" key="1">
    <citation type="submission" date="2018-12" db="EMBL/GenBank/DDBJ databases">
        <title>Draft genome sequence of Xylaria grammica IHI A82.</title>
        <authorList>
            <person name="Buettner E."/>
            <person name="Kellner H."/>
        </authorList>
    </citation>
    <scope>NUCLEOTIDE SEQUENCE [LARGE SCALE GENOMIC DNA]</scope>
    <source>
        <strain evidence="11 12">IHI A82</strain>
    </source>
</reference>
<dbReference type="SUPFAM" id="SSF52743">
    <property type="entry name" value="Subtilisin-like"/>
    <property type="match status" value="1"/>
</dbReference>
<evidence type="ECO:0000313" key="12">
    <source>
        <dbReference type="Proteomes" id="UP000286045"/>
    </source>
</evidence>
<evidence type="ECO:0000256" key="3">
    <source>
        <dbReference type="ARBA" id="ARBA00022729"/>
    </source>
</evidence>
<organism evidence="11 12">
    <name type="scientific">Xylaria grammica</name>
    <dbReference type="NCBI Taxonomy" id="363999"/>
    <lineage>
        <taxon>Eukaryota</taxon>
        <taxon>Fungi</taxon>
        <taxon>Dikarya</taxon>
        <taxon>Ascomycota</taxon>
        <taxon>Pezizomycotina</taxon>
        <taxon>Sordariomycetes</taxon>
        <taxon>Xylariomycetidae</taxon>
        <taxon>Xylariales</taxon>
        <taxon>Xylariaceae</taxon>
        <taxon>Xylaria</taxon>
    </lineage>
</organism>
<dbReference type="InterPro" id="IPR015500">
    <property type="entry name" value="Peptidase_S8_subtilisin-rel"/>
</dbReference>
<dbReference type="STRING" id="363999.A0A439CW04"/>
<dbReference type="Gene3D" id="3.30.70.80">
    <property type="entry name" value="Peptidase S8 propeptide/proteinase inhibitor I9"/>
    <property type="match status" value="1"/>
</dbReference>
<dbReference type="PROSITE" id="PS00137">
    <property type="entry name" value="SUBTILASE_HIS"/>
    <property type="match status" value="1"/>
</dbReference>
<keyword evidence="3 8" id="KW-0732">Signal</keyword>
<dbReference type="InterPro" id="IPR022398">
    <property type="entry name" value="Peptidase_S8_His-AS"/>
</dbReference>
<dbReference type="InterPro" id="IPR023828">
    <property type="entry name" value="Peptidase_S8_Ser-AS"/>
</dbReference>
<feature type="active site" description="Charge relay system" evidence="6">
    <location>
        <position position="336"/>
    </location>
</feature>
<dbReference type="InterPro" id="IPR023827">
    <property type="entry name" value="Peptidase_S8_Asp-AS"/>
</dbReference>
<sequence length="410" mass="42865">MYPKSLLCWTALASLATARSLPKRNGPAPLMLAADEHRVSGMYIVKMRDEFVAADADRTLAAHISSSKHVYSATSFKGFAGALNATSLESLRANPHVDYVQEDSKFYLNDYVTQENAPYGIARISHRNNGDTNYVRDDSDGDGTCVYVIDTGINVDHPDFGGRASWGANFADDEDVDGAGHGTYVAGIVGSESYGVAKKTQLLAVKVFKNDGTTEGNDIIAAIDWVAQDAPTRDCPKGTVANLSLGGGKNQASNDAVAALVNAGTFVAVASGNDNADAEDFSPASEPSACTVSASDENDAKADFSNYGAAVDIWAPGTNIESTSYEGGSTTASGTSASSPIVAGLGAYLLTLEGGRDPIALCDRIKELSTQGILAGVPDGTANALAFNGNPSDEAWAVLYVLYNMIYNGY</sequence>
<keyword evidence="2 6" id="KW-0645">Protease</keyword>
<dbReference type="GO" id="GO:0005576">
    <property type="term" value="C:extracellular region"/>
    <property type="evidence" value="ECO:0007669"/>
    <property type="project" value="UniProtKB-ARBA"/>
</dbReference>
<dbReference type="GO" id="GO:0006508">
    <property type="term" value="P:proteolysis"/>
    <property type="evidence" value="ECO:0007669"/>
    <property type="project" value="UniProtKB-KW"/>
</dbReference>
<dbReference type="PROSITE" id="PS00138">
    <property type="entry name" value="SUBTILASE_SER"/>
    <property type="match status" value="1"/>
</dbReference>
<dbReference type="PROSITE" id="PS00136">
    <property type="entry name" value="SUBTILASE_ASP"/>
    <property type="match status" value="1"/>
</dbReference>
<dbReference type="SUPFAM" id="SSF54897">
    <property type="entry name" value="Protease propeptides/inhibitors"/>
    <property type="match status" value="1"/>
</dbReference>
<comment type="caution">
    <text evidence="11">The sequence shown here is derived from an EMBL/GenBank/DDBJ whole genome shotgun (WGS) entry which is preliminary data.</text>
</comment>
<evidence type="ECO:0000256" key="6">
    <source>
        <dbReference type="PROSITE-ProRule" id="PRU01240"/>
    </source>
</evidence>
<dbReference type="GO" id="GO:0004252">
    <property type="term" value="F:serine-type endopeptidase activity"/>
    <property type="evidence" value="ECO:0007669"/>
    <property type="project" value="UniProtKB-UniRule"/>
</dbReference>
<evidence type="ECO:0000256" key="4">
    <source>
        <dbReference type="ARBA" id="ARBA00022801"/>
    </source>
</evidence>
<name>A0A439CW04_9PEZI</name>
<dbReference type="Pfam" id="PF00082">
    <property type="entry name" value="Peptidase_S8"/>
    <property type="match status" value="1"/>
</dbReference>
<dbReference type="AlphaFoldDB" id="A0A439CW04"/>
<protein>
    <recommendedName>
        <fullName evidence="13">Peptidase S8/S53 domain-containing protein</fullName>
    </recommendedName>
</protein>
<dbReference type="InterPro" id="IPR037045">
    <property type="entry name" value="S8pro/Inhibitor_I9_sf"/>
</dbReference>
<dbReference type="CDD" id="cd04077">
    <property type="entry name" value="Peptidases_S8_PCSK9_ProteinaseK_like"/>
    <property type="match status" value="1"/>
</dbReference>
<dbReference type="InterPro" id="IPR000209">
    <property type="entry name" value="Peptidase_S8/S53_dom"/>
</dbReference>
<accession>A0A439CW04</accession>
<feature type="signal peptide" evidence="8">
    <location>
        <begin position="1"/>
        <end position="18"/>
    </location>
</feature>
<dbReference type="InterPro" id="IPR036852">
    <property type="entry name" value="Peptidase_S8/S53_dom_sf"/>
</dbReference>
<evidence type="ECO:0000259" key="10">
    <source>
        <dbReference type="Pfam" id="PF05922"/>
    </source>
</evidence>
<evidence type="ECO:0000256" key="1">
    <source>
        <dbReference type="ARBA" id="ARBA00011073"/>
    </source>
</evidence>
<feature type="active site" description="Charge relay system" evidence="6">
    <location>
        <position position="181"/>
    </location>
</feature>
<dbReference type="Proteomes" id="UP000286045">
    <property type="component" value="Unassembled WGS sequence"/>
</dbReference>
<dbReference type="InterPro" id="IPR050131">
    <property type="entry name" value="Peptidase_S8_subtilisin-like"/>
</dbReference>
<keyword evidence="4 6" id="KW-0378">Hydrolase</keyword>
<feature type="domain" description="Peptidase S8/S53" evidence="9">
    <location>
        <begin position="141"/>
        <end position="351"/>
    </location>
</feature>
<dbReference type="PANTHER" id="PTHR43806:SF58">
    <property type="entry name" value="ALKALINE PROTEASE 1-RELATED"/>
    <property type="match status" value="1"/>
</dbReference>
<dbReference type="PANTHER" id="PTHR43806">
    <property type="entry name" value="PEPTIDASE S8"/>
    <property type="match status" value="1"/>
</dbReference>
<feature type="domain" description="Inhibitor I9" evidence="10">
    <location>
        <begin position="66"/>
        <end position="108"/>
    </location>
</feature>
<evidence type="ECO:0000259" key="9">
    <source>
        <dbReference type="Pfam" id="PF00082"/>
    </source>
</evidence>
<dbReference type="EMBL" id="RYZI01000343">
    <property type="protein sequence ID" value="RWA06365.1"/>
    <property type="molecule type" value="Genomic_DNA"/>
</dbReference>
<evidence type="ECO:0000256" key="7">
    <source>
        <dbReference type="RuleBase" id="RU003355"/>
    </source>
</evidence>
<dbReference type="InterPro" id="IPR010259">
    <property type="entry name" value="S8pro/Inhibitor_I9"/>
</dbReference>
<evidence type="ECO:0008006" key="13">
    <source>
        <dbReference type="Google" id="ProtNLM"/>
    </source>
</evidence>
<evidence type="ECO:0000256" key="5">
    <source>
        <dbReference type="ARBA" id="ARBA00022825"/>
    </source>
</evidence>
<dbReference type="PRINTS" id="PR00723">
    <property type="entry name" value="SUBTILISIN"/>
</dbReference>
<evidence type="ECO:0000256" key="2">
    <source>
        <dbReference type="ARBA" id="ARBA00022670"/>
    </source>
</evidence>
<dbReference type="Gene3D" id="3.40.50.200">
    <property type="entry name" value="Peptidase S8/S53 domain"/>
    <property type="match status" value="1"/>
</dbReference>
<gene>
    <name evidence="11" type="ORF">EKO27_g8743</name>
</gene>
<dbReference type="Pfam" id="PF05922">
    <property type="entry name" value="Inhibitor_I9"/>
    <property type="match status" value="1"/>
</dbReference>
<keyword evidence="5 6" id="KW-0720">Serine protease</keyword>
<dbReference type="InterPro" id="IPR034193">
    <property type="entry name" value="PCSK9_ProteinaseK-like"/>
</dbReference>
<evidence type="ECO:0000313" key="11">
    <source>
        <dbReference type="EMBL" id="RWA06365.1"/>
    </source>
</evidence>
<proteinExistence type="inferred from homology"/>
<dbReference type="PROSITE" id="PS51892">
    <property type="entry name" value="SUBTILASE"/>
    <property type="match status" value="1"/>
</dbReference>
<dbReference type="FunFam" id="3.40.50.200:FF:000014">
    <property type="entry name" value="Proteinase K"/>
    <property type="match status" value="1"/>
</dbReference>
<evidence type="ECO:0000256" key="8">
    <source>
        <dbReference type="SAM" id="SignalP"/>
    </source>
</evidence>
<feature type="active site" description="Charge relay system" evidence="6">
    <location>
        <position position="150"/>
    </location>
</feature>
<keyword evidence="12" id="KW-1185">Reference proteome</keyword>
<comment type="similarity">
    <text evidence="1 6 7">Belongs to the peptidase S8 family.</text>
</comment>